<name>A0A1Y2FXK9_9BASI</name>
<protein>
    <submittedName>
        <fullName evidence="3">FAD/NAD(P)-binding domain-containing protein</fullName>
    </submittedName>
</protein>
<dbReference type="AlphaFoldDB" id="A0A1Y2FXK9"/>
<dbReference type="GO" id="GO:0016491">
    <property type="term" value="F:oxidoreductase activity"/>
    <property type="evidence" value="ECO:0007669"/>
    <property type="project" value="InterPro"/>
</dbReference>
<organism evidence="3 4">
    <name type="scientific">Leucosporidium creatinivorum</name>
    <dbReference type="NCBI Taxonomy" id="106004"/>
    <lineage>
        <taxon>Eukaryota</taxon>
        <taxon>Fungi</taxon>
        <taxon>Dikarya</taxon>
        <taxon>Basidiomycota</taxon>
        <taxon>Pucciniomycotina</taxon>
        <taxon>Microbotryomycetes</taxon>
        <taxon>Leucosporidiales</taxon>
        <taxon>Leucosporidium</taxon>
    </lineage>
</organism>
<dbReference type="SUPFAM" id="SSF51905">
    <property type="entry name" value="FAD/NAD(P)-binding domain"/>
    <property type="match status" value="2"/>
</dbReference>
<dbReference type="Gene3D" id="3.50.50.60">
    <property type="entry name" value="FAD/NAD(P)-binding domain"/>
    <property type="match status" value="2"/>
</dbReference>
<evidence type="ECO:0000313" key="3">
    <source>
        <dbReference type="EMBL" id="ORY88269.1"/>
    </source>
</evidence>
<dbReference type="Pfam" id="PF07992">
    <property type="entry name" value="Pyr_redox_2"/>
    <property type="match status" value="1"/>
</dbReference>
<dbReference type="InterPro" id="IPR036188">
    <property type="entry name" value="FAD/NAD-bd_sf"/>
</dbReference>
<gene>
    <name evidence="3" type="ORF">BCR35DRAFT_289153</name>
</gene>
<dbReference type="InterPro" id="IPR051209">
    <property type="entry name" value="FAD-bind_Monooxygenase_sf"/>
</dbReference>
<comment type="similarity">
    <text evidence="1">Belongs to the FAD-binding monooxygenase family.</text>
</comment>
<dbReference type="InParanoid" id="A0A1Y2FXK9"/>
<accession>A0A1Y2FXK9</accession>
<comment type="caution">
    <text evidence="3">The sequence shown here is derived from an EMBL/GenBank/DDBJ whole genome shotgun (WGS) entry which is preliminary data.</text>
</comment>
<dbReference type="OrthoDB" id="66881at2759"/>
<dbReference type="PRINTS" id="PR00469">
    <property type="entry name" value="PNDRDTASEII"/>
</dbReference>
<keyword evidence="4" id="KW-1185">Reference proteome</keyword>
<proteinExistence type="inferred from homology"/>
<evidence type="ECO:0000259" key="2">
    <source>
        <dbReference type="Pfam" id="PF07992"/>
    </source>
</evidence>
<reference evidence="3 4" key="1">
    <citation type="submission" date="2016-07" db="EMBL/GenBank/DDBJ databases">
        <title>Pervasive Adenine N6-methylation of Active Genes in Fungi.</title>
        <authorList>
            <consortium name="DOE Joint Genome Institute"/>
            <person name="Mondo S.J."/>
            <person name="Dannebaum R.O."/>
            <person name="Kuo R.C."/>
            <person name="Labutti K."/>
            <person name="Haridas S."/>
            <person name="Kuo A."/>
            <person name="Salamov A."/>
            <person name="Ahrendt S.R."/>
            <person name="Lipzen A."/>
            <person name="Sullivan W."/>
            <person name="Andreopoulos W.B."/>
            <person name="Clum A."/>
            <person name="Lindquist E."/>
            <person name="Daum C."/>
            <person name="Ramamoorthy G.K."/>
            <person name="Gryganskyi A."/>
            <person name="Culley D."/>
            <person name="Magnuson J.K."/>
            <person name="James T.Y."/>
            <person name="O'Malley M.A."/>
            <person name="Stajich J.E."/>
            <person name="Spatafora J.W."/>
            <person name="Visel A."/>
            <person name="Grigoriev I.V."/>
        </authorList>
    </citation>
    <scope>NUCLEOTIDE SEQUENCE [LARGE SCALE GENOMIC DNA]</scope>
    <source>
        <strain evidence="3 4">62-1032</strain>
    </source>
</reference>
<dbReference type="PANTHER" id="PTHR42877">
    <property type="entry name" value="L-ORNITHINE N(5)-MONOOXYGENASE-RELATED"/>
    <property type="match status" value="1"/>
</dbReference>
<dbReference type="PANTHER" id="PTHR42877:SF4">
    <property type="entry name" value="FAD_NAD(P)-BINDING DOMAIN-CONTAINING PROTEIN-RELATED"/>
    <property type="match status" value="1"/>
</dbReference>
<dbReference type="Proteomes" id="UP000193467">
    <property type="component" value="Unassembled WGS sequence"/>
</dbReference>
<evidence type="ECO:0000313" key="4">
    <source>
        <dbReference type="Proteomes" id="UP000193467"/>
    </source>
</evidence>
<feature type="domain" description="FAD/NAD(P)-binding" evidence="2">
    <location>
        <begin position="7"/>
        <end position="202"/>
    </location>
</feature>
<evidence type="ECO:0000256" key="1">
    <source>
        <dbReference type="ARBA" id="ARBA00010139"/>
    </source>
</evidence>
<dbReference type="EMBL" id="MCGR01000011">
    <property type="protein sequence ID" value="ORY88269.1"/>
    <property type="molecule type" value="Genomic_DNA"/>
</dbReference>
<dbReference type="PRINTS" id="PR00368">
    <property type="entry name" value="FADPNR"/>
</dbReference>
<dbReference type="InterPro" id="IPR023753">
    <property type="entry name" value="FAD/NAD-binding_dom"/>
</dbReference>
<dbReference type="STRING" id="106004.A0A1Y2FXK9"/>
<sequence length="542" mass="60610">MAPNRKRVCIVGGGISGIAQAVRLQEALGNKVEFTIYERDVAVGGVWRDSTWPLAGVDVPIHLYSLYSHLNGSFSEKYARRDEVLAYWNSIVDKHGFRDRLRFQHDFQTSSWDEIEQVHHVTFSTPHGPVVIDAEILISASGALNKPTTPSIPGIETFGGQQWHSSRWQNDVDLRNKKVAIVGNGSSGIQPIPYLAGLQGVSITQFMRSPGYFKPKVNFQYSWLQRFIFNYVPFANRLYRWNLFHAYDHIGASRGTGSWSTKQREGHTARLLSYLHKTAPKEYHGILTPNYPMHCKRVAYNAGWLEALHRPNVHLTADPITAVTPTGLVTKSGASFDFDVIVWATGFDVSATGVGLNHGVFGLDGKELRELWEDNEGAFAYLGVGHSLVPNYFTVLGPNAISMSWGYTLGNQTEFIARLVKGIVDNGLTSLVPKAAATSTYNIKLQERLEKTVLVSKLCTAWYRYRGHGKVIAPSGLTATELWLRTRKIKWEDWEARAQPEGADKAAVVEVRSPASWNPLSWVADWAADKLENYIYVLTTSQ</sequence>